<organism evidence="3 4">
    <name type="scientific">Marasmius tenuissimus</name>
    <dbReference type="NCBI Taxonomy" id="585030"/>
    <lineage>
        <taxon>Eukaryota</taxon>
        <taxon>Fungi</taxon>
        <taxon>Dikarya</taxon>
        <taxon>Basidiomycota</taxon>
        <taxon>Agaricomycotina</taxon>
        <taxon>Agaricomycetes</taxon>
        <taxon>Agaricomycetidae</taxon>
        <taxon>Agaricales</taxon>
        <taxon>Marasmiineae</taxon>
        <taxon>Marasmiaceae</taxon>
        <taxon>Marasmius</taxon>
    </lineage>
</organism>
<accession>A0ABR3AE23</accession>
<feature type="domain" description="Alpha/beta hydrolase fold-3" evidence="2">
    <location>
        <begin position="95"/>
        <end position="310"/>
    </location>
</feature>
<dbReference type="Pfam" id="PF07859">
    <property type="entry name" value="Abhydrolase_3"/>
    <property type="match status" value="1"/>
</dbReference>
<name>A0ABR3AE23_9AGAR</name>
<protein>
    <recommendedName>
        <fullName evidence="2">Alpha/beta hydrolase fold-3 domain-containing protein</fullName>
    </recommendedName>
</protein>
<evidence type="ECO:0000313" key="4">
    <source>
        <dbReference type="Proteomes" id="UP001437256"/>
    </source>
</evidence>
<sequence>MTEHAHLSTIDPEFAAAVAKLPHAKVNIKPDLVNAREFYSARIPLIREALSPLLPLESEYQVVDHRIDVEDGIQALARCVVPTPRADEDGRFPVLFWLHGGGWAMGDVHGDDYNLRRIAVDHRLAVVNFEYRLAPEHPFPAAPNDCFVALKYFIANPDLLSADFTKGFLVGGSSAGANLAAVLAQLAQGDPAFKTTPITGQLLQIPALVHPDAYPEQDRPFLLSLEQNKDGLVLSKDMILAFYAWYKPDPFDPKASPLLYPDRRGLPPAFFQVCGGDPLRDEAFLYDKRLREAGVPTKVEVYPGVPHGFLGVSREIPVAKKYLSDFRLGIEWLLRP</sequence>
<keyword evidence="4" id="KW-1185">Reference proteome</keyword>
<comment type="caution">
    <text evidence="3">The sequence shown here is derived from an EMBL/GenBank/DDBJ whole genome shotgun (WGS) entry which is preliminary data.</text>
</comment>
<dbReference type="InterPro" id="IPR050300">
    <property type="entry name" value="GDXG_lipolytic_enzyme"/>
</dbReference>
<dbReference type="SUPFAM" id="SSF53474">
    <property type="entry name" value="alpha/beta-Hydrolases"/>
    <property type="match status" value="1"/>
</dbReference>
<dbReference type="InterPro" id="IPR029058">
    <property type="entry name" value="AB_hydrolase_fold"/>
</dbReference>
<keyword evidence="1" id="KW-0378">Hydrolase</keyword>
<dbReference type="EMBL" id="JBBXMP010000004">
    <property type="protein sequence ID" value="KAL0071214.1"/>
    <property type="molecule type" value="Genomic_DNA"/>
</dbReference>
<gene>
    <name evidence="3" type="ORF">AAF712_001780</name>
</gene>
<dbReference type="Gene3D" id="3.40.50.1820">
    <property type="entry name" value="alpha/beta hydrolase"/>
    <property type="match status" value="1"/>
</dbReference>
<dbReference type="InterPro" id="IPR013094">
    <property type="entry name" value="AB_hydrolase_3"/>
</dbReference>
<evidence type="ECO:0000313" key="3">
    <source>
        <dbReference type="EMBL" id="KAL0071214.1"/>
    </source>
</evidence>
<reference evidence="3 4" key="1">
    <citation type="submission" date="2024-05" db="EMBL/GenBank/DDBJ databases">
        <title>A draft genome resource for the thread blight pathogen Marasmius tenuissimus strain MS-2.</title>
        <authorList>
            <person name="Yulfo-Soto G.E."/>
            <person name="Baruah I.K."/>
            <person name="Amoako-Attah I."/>
            <person name="Bukari Y."/>
            <person name="Meinhardt L.W."/>
            <person name="Bailey B.A."/>
            <person name="Cohen S.P."/>
        </authorList>
    </citation>
    <scope>NUCLEOTIDE SEQUENCE [LARGE SCALE GENOMIC DNA]</scope>
    <source>
        <strain evidence="3 4">MS-2</strain>
    </source>
</reference>
<evidence type="ECO:0000259" key="2">
    <source>
        <dbReference type="Pfam" id="PF07859"/>
    </source>
</evidence>
<proteinExistence type="predicted"/>
<evidence type="ECO:0000256" key="1">
    <source>
        <dbReference type="ARBA" id="ARBA00022801"/>
    </source>
</evidence>
<dbReference type="PANTHER" id="PTHR48081">
    <property type="entry name" value="AB HYDROLASE SUPERFAMILY PROTEIN C4A8.06C"/>
    <property type="match status" value="1"/>
</dbReference>
<dbReference type="Proteomes" id="UP001437256">
    <property type="component" value="Unassembled WGS sequence"/>
</dbReference>
<dbReference type="PANTHER" id="PTHR48081:SF8">
    <property type="entry name" value="ALPHA_BETA HYDROLASE FOLD-3 DOMAIN-CONTAINING PROTEIN-RELATED"/>
    <property type="match status" value="1"/>
</dbReference>